<evidence type="ECO:0000313" key="1">
    <source>
        <dbReference type="EMBL" id="AGK71101.1"/>
    </source>
</evidence>
<evidence type="ECO:0000313" key="2">
    <source>
        <dbReference type="Proteomes" id="UP000013306"/>
    </source>
</evidence>
<protein>
    <recommendedName>
        <fullName evidence="3">LXG domain-containing protein</fullName>
    </recommendedName>
</protein>
<dbReference type="EMBL" id="CP004409">
    <property type="protein sequence ID" value="AGK71101.1"/>
    <property type="molecule type" value="Genomic_DNA"/>
</dbReference>
<name>A0ABM5NK46_STRCR</name>
<organism evidence="1 2">
    <name type="scientific">Streptococcus cristatus AS 1.3089</name>
    <dbReference type="NCBI Taxonomy" id="1302863"/>
    <lineage>
        <taxon>Bacteria</taxon>
        <taxon>Bacillati</taxon>
        <taxon>Bacillota</taxon>
        <taxon>Bacilli</taxon>
        <taxon>Lactobacillales</taxon>
        <taxon>Streptococcaceae</taxon>
        <taxon>Streptococcus</taxon>
    </lineage>
</organism>
<proteinExistence type="predicted"/>
<sequence>MKSNAFLNRMNQRTLMKQLLQELTTLYSKLNSHYNEHLINPEKISDVYDDIHEELQEDFDNLARGIATMKNLDLESIHDTDNPAYLNGMYDIYTSLLNIENYVADLREIHIHISKKIREINGEIVDENVIGREDIK</sequence>
<reference evidence="1 2" key="1">
    <citation type="journal article" date="2013" name="Genome Announc.">
        <title>Complete Genome Sequence of an Oral Commensal, Streptococcus oligofermentans Strain AS 1.3089.</title>
        <authorList>
            <person name="Tong H."/>
            <person name="Shang N."/>
            <person name="Liu L."/>
            <person name="Wang X."/>
            <person name="Cai J."/>
            <person name="Dong X."/>
        </authorList>
    </citation>
    <scope>NUCLEOTIDE SEQUENCE [LARGE SCALE GENOMIC DNA]</scope>
    <source>
        <strain evidence="1 2">AS 1.3089</strain>
    </source>
</reference>
<evidence type="ECO:0008006" key="3">
    <source>
        <dbReference type="Google" id="ProtNLM"/>
    </source>
</evidence>
<keyword evidence="2" id="KW-1185">Reference proteome</keyword>
<accession>A0ABM5NK46</accession>
<dbReference type="Proteomes" id="UP000013306">
    <property type="component" value="Chromosome"/>
</dbReference>
<gene>
    <name evidence="1" type="ORF">I872_05045</name>
</gene>